<gene>
    <name evidence="4" type="ORF">SLS53_002959</name>
</gene>
<proteinExistence type="predicted"/>
<evidence type="ECO:0000259" key="3">
    <source>
        <dbReference type="Pfam" id="PF10342"/>
    </source>
</evidence>
<protein>
    <recommendedName>
        <fullName evidence="3">Yeast cell wall synthesis Kre9/Knh1-like N-terminal domain-containing protein</fullName>
    </recommendedName>
</protein>
<dbReference type="InterPro" id="IPR018466">
    <property type="entry name" value="Kre9/Knh1-like_N"/>
</dbReference>
<dbReference type="AlphaFoldDB" id="A0AAN9YIM6"/>
<evidence type="ECO:0000256" key="1">
    <source>
        <dbReference type="ARBA" id="ARBA00022729"/>
    </source>
</evidence>
<reference evidence="4 5" key="1">
    <citation type="journal article" date="2023" name="PLoS ONE">
        <title>Cytospora paraplurivora sp. nov. isolated from orchards with fruit tree decline syndrome in Ontario, Canada.</title>
        <authorList>
            <person name="Ilyukhin E."/>
            <person name="Nguyen H.D.T."/>
            <person name="Castle A.J."/>
            <person name="Ellouze W."/>
        </authorList>
    </citation>
    <scope>NUCLEOTIDE SEQUENCE [LARGE SCALE GENOMIC DNA]</scope>
    <source>
        <strain evidence="4 5">FDS-564</strain>
    </source>
</reference>
<keyword evidence="2" id="KW-1133">Transmembrane helix</keyword>
<dbReference type="PANTHER" id="PTHR40633">
    <property type="entry name" value="MATRIX PROTEIN, PUTATIVE (AFU_ORTHOLOGUE AFUA_8G05410)-RELATED"/>
    <property type="match status" value="1"/>
</dbReference>
<evidence type="ECO:0000313" key="5">
    <source>
        <dbReference type="Proteomes" id="UP001320245"/>
    </source>
</evidence>
<name>A0AAN9YIM6_9PEZI</name>
<keyword evidence="1" id="KW-0732">Signal</keyword>
<accession>A0AAN9YIM6</accession>
<keyword evidence="2" id="KW-0812">Transmembrane</keyword>
<feature type="transmembrane region" description="Helical" evidence="2">
    <location>
        <begin position="239"/>
        <end position="259"/>
    </location>
</feature>
<organism evidence="4 5">
    <name type="scientific">Cytospora paraplurivora</name>
    <dbReference type="NCBI Taxonomy" id="2898453"/>
    <lineage>
        <taxon>Eukaryota</taxon>
        <taxon>Fungi</taxon>
        <taxon>Dikarya</taxon>
        <taxon>Ascomycota</taxon>
        <taxon>Pezizomycotina</taxon>
        <taxon>Sordariomycetes</taxon>
        <taxon>Sordariomycetidae</taxon>
        <taxon>Diaporthales</taxon>
        <taxon>Cytosporaceae</taxon>
        <taxon>Cytospora</taxon>
    </lineage>
</organism>
<feature type="domain" description="Yeast cell wall synthesis Kre9/Knh1-like N-terminal" evidence="3">
    <location>
        <begin position="19"/>
        <end position="111"/>
    </location>
</feature>
<keyword evidence="5" id="KW-1185">Reference proteome</keyword>
<dbReference type="InterPro" id="IPR052982">
    <property type="entry name" value="SRP1/TIP1-like"/>
</dbReference>
<evidence type="ECO:0000313" key="4">
    <source>
        <dbReference type="EMBL" id="KAK7745461.1"/>
    </source>
</evidence>
<dbReference type="Pfam" id="PF10342">
    <property type="entry name" value="Kre9_KNH"/>
    <property type="match status" value="1"/>
</dbReference>
<evidence type="ECO:0000256" key="2">
    <source>
        <dbReference type="SAM" id="Phobius"/>
    </source>
</evidence>
<comment type="caution">
    <text evidence="4">The sequence shown here is derived from an EMBL/GenBank/DDBJ whole genome shotgun (WGS) entry which is preliminary data.</text>
</comment>
<dbReference type="EMBL" id="JAJSPL020000008">
    <property type="protein sequence ID" value="KAK7745461.1"/>
    <property type="molecule type" value="Genomic_DNA"/>
</dbReference>
<dbReference type="Proteomes" id="UP001320245">
    <property type="component" value="Unassembled WGS sequence"/>
</dbReference>
<keyword evidence="2" id="KW-0472">Membrane</keyword>
<sequence length="260" mass="26112">MALIGRAFTQTDGFDAIINPTEDEVLDAGSTYQITWDYNDQYPGPISISLLQGASSSTLEVAETLANGIDSSIGSYSWTVGSELGDAATYAIKISLNSDPNIFQYSFPFEIAASGEGGSGSTSGSTPQAVIVVSTATYSSLSAPLITAAPPSNFSSGYSGGYSGEYSSSNISITSGAGAVTFSTHIATGGINETTTATGTTTAHKHAHVTKTTLTSIVSASSTGAATTKKAPSMAESGAGRVLAGALVAMGGLAMALLVL</sequence>
<dbReference type="PANTHER" id="PTHR40633:SF1">
    <property type="entry name" value="GPI ANCHORED SERINE-THREONINE RICH PROTEIN (AFU_ORTHOLOGUE AFUA_1G03630)"/>
    <property type="match status" value="1"/>
</dbReference>